<keyword evidence="1" id="KW-0472">Membrane</keyword>
<evidence type="ECO:0008006" key="4">
    <source>
        <dbReference type="Google" id="ProtNLM"/>
    </source>
</evidence>
<keyword evidence="3" id="KW-1185">Reference proteome</keyword>
<reference evidence="2 3" key="1">
    <citation type="journal article" date="2017" name="Mol. Biol. Evol.">
        <title>The 4-celled Tetrabaena socialis nuclear genome reveals the essential components for genetic control of cell number at the origin of multicellularity in the volvocine lineage.</title>
        <authorList>
            <person name="Featherston J."/>
            <person name="Arakaki Y."/>
            <person name="Hanschen E.R."/>
            <person name="Ferris P.J."/>
            <person name="Michod R.E."/>
            <person name="Olson B.J.S.C."/>
            <person name="Nozaki H."/>
            <person name="Durand P.M."/>
        </authorList>
    </citation>
    <scope>NUCLEOTIDE SEQUENCE [LARGE SCALE GENOMIC DNA]</scope>
    <source>
        <strain evidence="2 3">NIES-571</strain>
    </source>
</reference>
<dbReference type="Proteomes" id="UP000236333">
    <property type="component" value="Unassembled WGS sequence"/>
</dbReference>
<feature type="transmembrane region" description="Helical" evidence="1">
    <location>
        <begin position="12"/>
        <end position="35"/>
    </location>
</feature>
<dbReference type="OrthoDB" id="302705at2759"/>
<organism evidence="2 3">
    <name type="scientific">Tetrabaena socialis</name>
    <dbReference type="NCBI Taxonomy" id="47790"/>
    <lineage>
        <taxon>Eukaryota</taxon>
        <taxon>Viridiplantae</taxon>
        <taxon>Chlorophyta</taxon>
        <taxon>core chlorophytes</taxon>
        <taxon>Chlorophyceae</taxon>
        <taxon>CS clade</taxon>
        <taxon>Chlamydomonadales</taxon>
        <taxon>Tetrabaenaceae</taxon>
        <taxon>Tetrabaena</taxon>
    </lineage>
</organism>
<feature type="transmembrane region" description="Helical" evidence="1">
    <location>
        <begin position="79"/>
        <end position="101"/>
    </location>
</feature>
<protein>
    <recommendedName>
        <fullName evidence="4">Phosphatidic acid phosphatase type 2/haloperoxidase domain-containing protein</fullName>
    </recommendedName>
</protein>
<gene>
    <name evidence="2" type="ORF">TSOC_005727</name>
</gene>
<comment type="caution">
    <text evidence="2">The sequence shown here is derived from an EMBL/GenBank/DDBJ whole genome shotgun (WGS) entry which is preliminary data.</text>
</comment>
<keyword evidence="1" id="KW-0812">Transmembrane</keyword>
<proteinExistence type="predicted"/>
<evidence type="ECO:0000313" key="3">
    <source>
        <dbReference type="Proteomes" id="UP000236333"/>
    </source>
</evidence>
<sequence length="145" mass="14739">MPSSHANSLAFLGAYTAPTPCLAPGLAFLGAYTALALVRGAAPGAPLSAEGAGAAAVLALSLFLTWLRVRLGFHTVPQVLVGYGLGAATALAWHSAAAWVIDHLAARPEQRLAVYGATAAAMALFALRNVLAWVGERRAGHAKAA</sequence>
<evidence type="ECO:0000313" key="2">
    <source>
        <dbReference type="EMBL" id="PNH07790.1"/>
    </source>
</evidence>
<keyword evidence="1" id="KW-1133">Transmembrane helix</keyword>
<accession>A0A2J8A5K8</accession>
<name>A0A2J8A5K8_9CHLO</name>
<dbReference type="AlphaFoldDB" id="A0A2J8A5K8"/>
<evidence type="ECO:0000256" key="1">
    <source>
        <dbReference type="SAM" id="Phobius"/>
    </source>
</evidence>
<dbReference type="EMBL" id="PGGS01000161">
    <property type="protein sequence ID" value="PNH07790.1"/>
    <property type="molecule type" value="Genomic_DNA"/>
</dbReference>
<feature type="transmembrane region" description="Helical" evidence="1">
    <location>
        <begin position="113"/>
        <end position="134"/>
    </location>
</feature>
<feature type="transmembrane region" description="Helical" evidence="1">
    <location>
        <begin position="47"/>
        <end position="67"/>
    </location>
</feature>